<evidence type="ECO:0000313" key="4">
    <source>
        <dbReference type="EMBL" id="KAK6149175.1"/>
    </source>
</evidence>
<dbReference type="PANTHER" id="PTHR32166:SF74">
    <property type="entry name" value="OS05G0256350 PROTEIN"/>
    <property type="match status" value="1"/>
</dbReference>
<dbReference type="Proteomes" id="UP001318860">
    <property type="component" value="Unassembled WGS sequence"/>
</dbReference>
<keyword evidence="2" id="KW-0812">Transmembrane</keyword>
<evidence type="ECO:0000256" key="2">
    <source>
        <dbReference type="SAM" id="Phobius"/>
    </source>
</evidence>
<comment type="caution">
    <text evidence="4">The sequence shown here is derived from an EMBL/GenBank/DDBJ whole genome shotgun (WGS) entry which is preliminary data.</text>
</comment>
<dbReference type="InterPro" id="IPR012337">
    <property type="entry name" value="RNaseH-like_sf"/>
</dbReference>
<accession>A0ABR0WT04</accession>
<evidence type="ECO:0000259" key="3">
    <source>
        <dbReference type="Pfam" id="PF05699"/>
    </source>
</evidence>
<organism evidence="4 5">
    <name type="scientific">Rehmannia glutinosa</name>
    <name type="common">Chinese foxglove</name>
    <dbReference type="NCBI Taxonomy" id="99300"/>
    <lineage>
        <taxon>Eukaryota</taxon>
        <taxon>Viridiplantae</taxon>
        <taxon>Streptophyta</taxon>
        <taxon>Embryophyta</taxon>
        <taxon>Tracheophyta</taxon>
        <taxon>Spermatophyta</taxon>
        <taxon>Magnoliopsida</taxon>
        <taxon>eudicotyledons</taxon>
        <taxon>Gunneridae</taxon>
        <taxon>Pentapetalae</taxon>
        <taxon>asterids</taxon>
        <taxon>lamiids</taxon>
        <taxon>Lamiales</taxon>
        <taxon>Orobanchaceae</taxon>
        <taxon>Rehmannieae</taxon>
        <taxon>Rehmannia</taxon>
    </lineage>
</organism>
<dbReference type="EMBL" id="JABTTQ020000009">
    <property type="protein sequence ID" value="KAK6149175.1"/>
    <property type="molecule type" value="Genomic_DNA"/>
</dbReference>
<keyword evidence="2" id="KW-0472">Membrane</keyword>
<name>A0ABR0WT04_REHGL</name>
<feature type="compositionally biased region" description="Acidic residues" evidence="1">
    <location>
        <begin position="298"/>
        <end position="310"/>
    </location>
</feature>
<dbReference type="SUPFAM" id="SSF53098">
    <property type="entry name" value="Ribonuclease H-like"/>
    <property type="match status" value="1"/>
</dbReference>
<feature type="region of interest" description="Disordered" evidence="1">
    <location>
        <begin position="275"/>
        <end position="310"/>
    </location>
</feature>
<evidence type="ECO:0000313" key="5">
    <source>
        <dbReference type="Proteomes" id="UP001318860"/>
    </source>
</evidence>
<dbReference type="PANTHER" id="PTHR32166">
    <property type="entry name" value="OSJNBA0013A04.12 PROTEIN"/>
    <property type="match status" value="1"/>
</dbReference>
<feature type="domain" description="HAT C-terminal dimerisation" evidence="3">
    <location>
        <begin position="158"/>
        <end position="236"/>
    </location>
</feature>
<keyword evidence="2" id="KW-1133">Transmembrane helix</keyword>
<gene>
    <name evidence="4" type="ORF">DH2020_016700</name>
</gene>
<feature type="transmembrane region" description="Helical" evidence="2">
    <location>
        <begin position="28"/>
        <end position="48"/>
    </location>
</feature>
<sequence length="310" mass="35773">MFVCPEWEACKFSKSVKGKASYTTMMSMGFWSGVALCLHVFTPLVRVLRIVDCDRKPSICFVYGELEQAKEEIKNSLNNIPKNYEPIIEIIDAKLKNRLDSPLHLMAYLLNQYYNYRNPLIHLEQEISLGVIECLDVLFPGELDMQNKIISEELPMYKERESTFGKALAVKVVTWWSNFGVITPHLQRLAMRIISLTTSSSGCERNWSAFEGVSTYKKRNRLDTNLLNNLVFVQFNARLMSTQKKEKDRSNMEVLLASDSTYAQDWIVDGIDDEEEVGDVMGEDGSPRPRSSRIRELYEDDFESEDEEEK</sequence>
<dbReference type="Pfam" id="PF05699">
    <property type="entry name" value="Dimer_Tnp_hAT"/>
    <property type="match status" value="1"/>
</dbReference>
<dbReference type="InterPro" id="IPR008906">
    <property type="entry name" value="HATC_C_dom"/>
</dbReference>
<reference evidence="4 5" key="1">
    <citation type="journal article" date="2021" name="Comput. Struct. Biotechnol. J.">
        <title>De novo genome assembly of the potent medicinal plant Rehmannia glutinosa using nanopore technology.</title>
        <authorList>
            <person name="Ma L."/>
            <person name="Dong C."/>
            <person name="Song C."/>
            <person name="Wang X."/>
            <person name="Zheng X."/>
            <person name="Niu Y."/>
            <person name="Chen S."/>
            <person name="Feng W."/>
        </authorList>
    </citation>
    <scope>NUCLEOTIDE SEQUENCE [LARGE SCALE GENOMIC DNA]</scope>
    <source>
        <strain evidence="4">DH-2019</strain>
    </source>
</reference>
<proteinExistence type="predicted"/>
<protein>
    <recommendedName>
        <fullName evidence="3">HAT C-terminal dimerisation domain-containing protein</fullName>
    </recommendedName>
</protein>
<keyword evidence="5" id="KW-1185">Reference proteome</keyword>
<evidence type="ECO:0000256" key="1">
    <source>
        <dbReference type="SAM" id="MobiDB-lite"/>
    </source>
</evidence>